<evidence type="ECO:0000256" key="4">
    <source>
        <dbReference type="SAM" id="Coils"/>
    </source>
</evidence>
<dbReference type="NCBIfam" id="TIGR00229">
    <property type="entry name" value="sensory_box"/>
    <property type="match status" value="1"/>
</dbReference>
<keyword evidence="2" id="KW-0418">Kinase</keyword>
<dbReference type="CDD" id="cd00130">
    <property type="entry name" value="PAS"/>
    <property type="match status" value="1"/>
</dbReference>
<dbReference type="Proteomes" id="UP000559987">
    <property type="component" value="Unassembled WGS sequence"/>
</dbReference>
<dbReference type="PROSITE" id="PS50113">
    <property type="entry name" value="PAC"/>
    <property type="match status" value="2"/>
</dbReference>
<dbReference type="SUPFAM" id="SSF55785">
    <property type="entry name" value="PYP-like sensor domain (PAS domain)"/>
    <property type="match status" value="2"/>
</dbReference>
<gene>
    <name evidence="7" type="ORF">FHS30_003098</name>
</gene>
<proteinExistence type="predicted"/>
<dbReference type="Gene3D" id="1.20.5.1930">
    <property type="match status" value="1"/>
</dbReference>
<evidence type="ECO:0000259" key="6">
    <source>
        <dbReference type="PROSITE" id="PS50113"/>
    </source>
</evidence>
<feature type="domain" description="PAS" evidence="5">
    <location>
        <begin position="326"/>
        <end position="373"/>
    </location>
</feature>
<dbReference type="InterPro" id="IPR036890">
    <property type="entry name" value="HATPase_C_sf"/>
</dbReference>
<dbReference type="GO" id="GO:0016020">
    <property type="term" value="C:membrane"/>
    <property type="evidence" value="ECO:0007669"/>
    <property type="project" value="InterPro"/>
</dbReference>
<sequence length="974" mass="109271">MNDDCLFQGDSAVAALMRAYDWENCALGNPQSWPQSLRTAVSVMLNSQIGMSIVWGPDAVQLYNDLFLPILGDHQRPPIGANAQQNFRGIWDAIAPHLANAQSGQASVTGDLLCPIIRNGSISECYFKFSCSPIKDETGVGGVLIVATDTTLNVKQERRRKSIQSLSSALRNINDPHNICQISRQTLRQNSVDFPQVFLGAETELYRWLPTSLQADGKELIRQAETSHSVAHIPITTEIDAESWPTTINGLAAISIKPSGAKTARYCFVVGLSSQQIFDDNYRNYLILAVREIENSLEQAWEDSSARHDRIQQSKEQDHGAVLQQRLAFLRSIFNYAPLGITLATIDGEYQKVNKAFCTMCGYDHSEMLARNLASNCTLADWKKHDSMRQQVIRGETGQFTIVKKMFRKDNSWFWSRHTVAPVQSPDGIITHTVALVEDITEDYNNRCRVERLNARNSALTALGFFALQERSIDLILDHAVKHLTTQLATDHIGIFYRSSTDVSMSLRAGGGAFSLTKSDPRFQESISNCLDLADDLKGDSQKIDTLKDQLKSALKVHHDPIFCESLNADFPLITAELVHKDKILGVILIAFKPADNPLEEDKNFIDSTTNILNAKIAMELHTKELHENQTLLKQAQSIAGLANWQYDVMRDRSTFSSNLPAVLGIPDFQELRDFKYSLDFIHADDKSMVENTFNEIAQNGGSAEMTVRIISADKRLKTLRLNCIGMKDDRQSVHTIFGTCLDITEEQNRELQLQQYNQHLKQLSKQLVDIQETERKRIAMDLHDQVGQNLTALGLSLSVLDQSLGNHNEATVKILADTQNILEATTLSIEHLVNDMRPPMLEDWGLSTALKWYADNFQSRFGIEVMVYDTGAPERFSVAQEIAVYRATQEALNNVAKHSRATRVEIGLVWYPHRLLLDIVDNGIGFDSKDTVFQQGFGLTTMRERIEGIAGKFHIESIKSKGTRVHFLIGRST</sequence>
<dbReference type="GO" id="GO:0046983">
    <property type="term" value="F:protein dimerization activity"/>
    <property type="evidence" value="ECO:0007669"/>
    <property type="project" value="InterPro"/>
</dbReference>
<dbReference type="InterPro" id="IPR050482">
    <property type="entry name" value="Sensor_HK_TwoCompSys"/>
</dbReference>
<dbReference type="InterPro" id="IPR035965">
    <property type="entry name" value="PAS-like_dom_sf"/>
</dbReference>
<dbReference type="AlphaFoldDB" id="A0A839UX34"/>
<feature type="domain" description="PAC" evidence="6">
    <location>
        <begin position="704"/>
        <end position="756"/>
    </location>
</feature>
<dbReference type="Gene3D" id="3.30.565.10">
    <property type="entry name" value="Histidine kinase-like ATPase, C-terminal domain"/>
    <property type="match status" value="1"/>
</dbReference>
<accession>A0A839UX34</accession>
<reference evidence="7 8" key="1">
    <citation type="submission" date="2020-08" db="EMBL/GenBank/DDBJ databases">
        <title>Genomic Encyclopedia of Type Strains, Phase III (KMG-III): the genomes of soil and plant-associated and newly described type strains.</title>
        <authorList>
            <person name="Whitman W."/>
        </authorList>
    </citation>
    <scope>NUCLEOTIDE SEQUENCE [LARGE SCALE GENOMIC DNA]</scope>
    <source>
        <strain evidence="7 8">CECT 8571</strain>
    </source>
</reference>
<dbReference type="SMART" id="SM00086">
    <property type="entry name" value="PAC"/>
    <property type="match status" value="2"/>
</dbReference>
<feature type="coiled-coil region" evidence="4">
    <location>
        <begin position="747"/>
        <end position="774"/>
    </location>
</feature>
<keyword evidence="3" id="KW-0902">Two-component regulatory system</keyword>
<protein>
    <submittedName>
        <fullName evidence="7">PAS domain S-box-containing protein</fullName>
    </submittedName>
</protein>
<dbReference type="GO" id="GO:0000155">
    <property type="term" value="F:phosphorelay sensor kinase activity"/>
    <property type="evidence" value="ECO:0007669"/>
    <property type="project" value="InterPro"/>
</dbReference>
<evidence type="ECO:0000256" key="2">
    <source>
        <dbReference type="ARBA" id="ARBA00022777"/>
    </source>
</evidence>
<dbReference type="InterPro" id="IPR011712">
    <property type="entry name" value="Sig_transdc_His_kin_sub3_dim/P"/>
</dbReference>
<dbReference type="Pfam" id="PF07730">
    <property type="entry name" value="HisKA_3"/>
    <property type="match status" value="1"/>
</dbReference>
<dbReference type="Gene3D" id="3.30.450.20">
    <property type="entry name" value="PAS domain"/>
    <property type="match status" value="3"/>
</dbReference>
<dbReference type="EMBL" id="JACHXZ010000004">
    <property type="protein sequence ID" value="MBB3169885.1"/>
    <property type="molecule type" value="Genomic_DNA"/>
</dbReference>
<evidence type="ECO:0000313" key="7">
    <source>
        <dbReference type="EMBL" id="MBB3169885.1"/>
    </source>
</evidence>
<evidence type="ECO:0000256" key="3">
    <source>
        <dbReference type="ARBA" id="ARBA00023012"/>
    </source>
</evidence>
<dbReference type="InterPro" id="IPR003594">
    <property type="entry name" value="HATPase_dom"/>
</dbReference>
<dbReference type="Pfam" id="PF02518">
    <property type="entry name" value="HATPase_c"/>
    <property type="match status" value="1"/>
</dbReference>
<comment type="caution">
    <text evidence="7">The sequence shown here is derived from an EMBL/GenBank/DDBJ whole genome shotgun (WGS) entry which is preliminary data.</text>
</comment>
<evidence type="ECO:0000256" key="1">
    <source>
        <dbReference type="ARBA" id="ARBA00022679"/>
    </source>
</evidence>
<name>A0A839UX34_9GAMM</name>
<dbReference type="RefSeq" id="WP_183911368.1">
    <property type="nucleotide sequence ID" value="NZ_JACHXZ010000004.1"/>
</dbReference>
<feature type="domain" description="PAC" evidence="6">
    <location>
        <begin position="396"/>
        <end position="452"/>
    </location>
</feature>
<evidence type="ECO:0000313" key="8">
    <source>
        <dbReference type="Proteomes" id="UP000559987"/>
    </source>
</evidence>
<dbReference type="SUPFAM" id="SSF55874">
    <property type="entry name" value="ATPase domain of HSP90 chaperone/DNA topoisomerase II/histidine kinase"/>
    <property type="match status" value="1"/>
</dbReference>
<dbReference type="SMART" id="SM00091">
    <property type="entry name" value="PAS"/>
    <property type="match status" value="1"/>
</dbReference>
<dbReference type="PROSITE" id="PS50112">
    <property type="entry name" value="PAS"/>
    <property type="match status" value="1"/>
</dbReference>
<keyword evidence="8" id="KW-1185">Reference proteome</keyword>
<dbReference type="PANTHER" id="PTHR24421:SF58">
    <property type="entry name" value="SIGNAL TRANSDUCTION HISTIDINE-PROTEIN KINASE_PHOSPHATASE UHPB"/>
    <property type="match status" value="1"/>
</dbReference>
<dbReference type="InterPro" id="IPR001610">
    <property type="entry name" value="PAC"/>
</dbReference>
<organism evidence="7 8">
    <name type="scientific">Simiduia aestuariiviva</name>
    <dbReference type="NCBI Taxonomy" id="1510459"/>
    <lineage>
        <taxon>Bacteria</taxon>
        <taxon>Pseudomonadati</taxon>
        <taxon>Pseudomonadota</taxon>
        <taxon>Gammaproteobacteria</taxon>
        <taxon>Cellvibrionales</taxon>
        <taxon>Cellvibrionaceae</taxon>
        <taxon>Simiduia</taxon>
    </lineage>
</organism>
<dbReference type="CDD" id="cd16917">
    <property type="entry name" value="HATPase_UhpB-NarQ-NarX-like"/>
    <property type="match status" value="1"/>
</dbReference>
<dbReference type="PANTHER" id="PTHR24421">
    <property type="entry name" value="NITRATE/NITRITE SENSOR PROTEIN NARX-RELATED"/>
    <property type="match status" value="1"/>
</dbReference>
<dbReference type="InterPro" id="IPR000014">
    <property type="entry name" value="PAS"/>
</dbReference>
<evidence type="ECO:0000259" key="5">
    <source>
        <dbReference type="PROSITE" id="PS50112"/>
    </source>
</evidence>
<keyword evidence="4" id="KW-0175">Coiled coil</keyword>
<keyword evidence="1" id="KW-0808">Transferase</keyword>
<dbReference type="SMART" id="SM00387">
    <property type="entry name" value="HATPase_c"/>
    <property type="match status" value="1"/>
</dbReference>
<dbReference type="Pfam" id="PF13426">
    <property type="entry name" value="PAS_9"/>
    <property type="match status" value="1"/>
</dbReference>
<dbReference type="InterPro" id="IPR000700">
    <property type="entry name" value="PAS-assoc_C"/>
</dbReference>